<accession>A0A5J4UWL1</accession>
<dbReference type="InterPro" id="IPR011050">
    <property type="entry name" value="Pectin_lyase_fold/virulence"/>
</dbReference>
<sequence length="499" mass="52898">MQQQDKSYTTHQDDIIVSGIGNQTTFTNCTFSKINYNGDGAAFCADISSGGKLLIKDSKFIECKAIGDESIGGAIYLYINNEGQASISNSSFNQCEARYGGGINTYLLDENSILELASLRFENCSAEYGGGLYSIVSEGHLSITGLTLFQNCVSNQNGGGFYLQIQGGNVNFSSTDQILFDNCQGKHGGGLLVIAEDDNTLATGEAIESGNLITVNGTINLYYNNTFSNIQLSEAGNGTAINADLQTGSQLLIKDSQFIQCKGSSDGGAIYLNINNEEQATISNSSFDQCEAQQGGGIYASVSSLNSKLELESVVFENCKGGGVNLRIDTGGKVSISNSSFSNCEANQGGGIRVDMQNYNSYLELTNLSFENCSASDGGGLTIFAQDGPKFSINGKTSFKNCSSITDGGGFNTKCNNTGEQINMTGQLEYEKCTSNRGGGMYVICRAYAIIVINQLSFKDCSSSGQGGGLYVYSFASQFNVTGQSLFKNCTSEKGGGIY</sequence>
<evidence type="ECO:0000313" key="2">
    <source>
        <dbReference type="Proteomes" id="UP000324800"/>
    </source>
</evidence>
<feature type="non-terminal residue" evidence="1">
    <location>
        <position position="499"/>
    </location>
</feature>
<gene>
    <name evidence="1" type="ORF">EZS28_029923</name>
</gene>
<dbReference type="PANTHER" id="PTHR11319">
    <property type="entry name" value="G PROTEIN-COUPLED RECEPTOR-RELATED"/>
    <property type="match status" value="1"/>
</dbReference>
<dbReference type="PANTHER" id="PTHR11319:SF35">
    <property type="entry name" value="OUTER MEMBRANE PROTEIN PMPC-RELATED"/>
    <property type="match status" value="1"/>
</dbReference>
<name>A0A5J4UWL1_9EUKA</name>
<dbReference type="EMBL" id="SNRW01011890">
    <property type="protein sequence ID" value="KAA6374550.1"/>
    <property type="molecule type" value="Genomic_DNA"/>
</dbReference>
<protein>
    <recommendedName>
        <fullName evidence="3">Right handed beta helix domain-containing protein</fullName>
    </recommendedName>
</protein>
<evidence type="ECO:0000313" key="1">
    <source>
        <dbReference type="EMBL" id="KAA6374550.1"/>
    </source>
</evidence>
<organism evidence="1 2">
    <name type="scientific">Streblomastix strix</name>
    <dbReference type="NCBI Taxonomy" id="222440"/>
    <lineage>
        <taxon>Eukaryota</taxon>
        <taxon>Metamonada</taxon>
        <taxon>Preaxostyla</taxon>
        <taxon>Oxymonadida</taxon>
        <taxon>Streblomastigidae</taxon>
        <taxon>Streblomastix</taxon>
    </lineage>
</organism>
<proteinExistence type="predicted"/>
<dbReference type="Proteomes" id="UP000324800">
    <property type="component" value="Unassembled WGS sequence"/>
</dbReference>
<dbReference type="AlphaFoldDB" id="A0A5J4UWL1"/>
<dbReference type="OrthoDB" id="438153at2759"/>
<dbReference type="SUPFAM" id="SSF51126">
    <property type="entry name" value="Pectin lyase-like"/>
    <property type="match status" value="2"/>
</dbReference>
<evidence type="ECO:0008006" key="3">
    <source>
        <dbReference type="Google" id="ProtNLM"/>
    </source>
</evidence>
<reference evidence="1 2" key="1">
    <citation type="submission" date="2019-03" db="EMBL/GenBank/DDBJ databases">
        <title>Single cell metagenomics reveals metabolic interactions within the superorganism composed of flagellate Streblomastix strix and complex community of Bacteroidetes bacteria on its surface.</title>
        <authorList>
            <person name="Treitli S.C."/>
            <person name="Kolisko M."/>
            <person name="Husnik F."/>
            <person name="Keeling P."/>
            <person name="Hampl V."/>
        </authorList>
    </citation>
    <scope>NUCLEOTIDE SEQUENCE [LARGE SCALE GENOMIC DNA]</scope>
    <source>
        <strain evidence="1">ST1C</strain>
    </source>
</reference>
<comment type="caution">
    <text evidence="1">The sequence shown here is derived from an EMBL/GenBank/DDBJ whole genome shotgun (WGS) entry which is preliminary data.</text>
</comment>